<dbReference type="EMBL" id="ABMABF030000010">
    <property type="protein sequence ID" value="EMJ5135319.1"/>
    <property type="molecule type" value="Genomic_DNA"/>
</dbReference>
<feature type="domain" description="Phosphoribosyltransferase" evidence="2">
    <location>
        <begin position="174"/>
        <end position="225"/>
    </location>
</feature>
<dbReference type="InterPro" id="IPR029057">
    <property type="entry name" value="PRTase-like"/>
</dbReference>
<sequence>MLTMQGACWLCLQALKLTHHGICSFCLRKLPSMPICCLCCGLPTEHNHLACGRCLQHPPSWQRLISVSPYQPPLRKLIHHYKFNPQPQLAFVLARVFVLHWLKGYRQHFWCKPQRLITIPSHPKRLWMRGFDHIASIGEYLSNWLNIPYSRNSLLRTRDTLAQITLKRHYRHSNLNGAFTLTGSVVGQHIAIIDDVLTTGATMQTAAQLLICAGAQTVQAWTICRTL</sequence>
<gene>
    <name evidence="3" type="ORF">RG298_003071</name>
</gene>
<dbReference type="PANTHER" id="PTHR47505:SF1">
    <property type="entry name" value="DNA UTILIZATION PROTEIN YHGH"/>
    <property type="match status" value="1"/>
</dbReference>
<comment type="similarity">
    <text evidence="1">Belongs to the ComF/GntX family.</text>
</comment>
<evidence type="ECO:0000259" key="2">
    <source>
        <dbReference type="Pfam" id="PF00156"/>
    </source>
</evidence>
<comment type="caution">
    <text evidence="3">The sequence shown here is derived from an EMBL/GenBank/DDBJ whole genome shotgun (WGS) entry which is preliminary data.</text>
</comment>
<evidence type="ECO:0000313" key="3">
    <source>
        <dbReference type="EMBL" id="EMJ5135319.1"/>
    </source>
</evidence>
<dbReference type="CDD" id="cd06223">
    <property type="entry name" value="PRTases_typeI"/>
    <property type="match status" value="1"/>
</dbReference>
<dbReference type="RefSeq" id="WP_140179715.1">
    <property type="nucleotide sequence ID" value="NZ_VAUD01000005.1"/>
</dbReference>
<dbReference type="PANTHER" id="PTHR47505">
    <property type="entry name" value="DNA UTILIZATION PROTEIN YHGH"/>
    <property type="match status" value="1"/>
</dbReference>
<protein>
    <submittedName>
        <fullName evidence="3">DNA utilization protein GntX</fullName>
    </submittedName>
</protein>
<dbReference type="SUPFAM" id="SSF53271">
    <property type="entry name" value="PRTase-like"/>
    <property type="match status" value="1"/>
</dbReference>
<proteinExistence type="inferred from homology"/>
<organism evidence="3">
    <name type="scientific">Providencia stuartii</name>
    <dbReference type="NCBI Taxonomy" id="588"/>
    <lineage>
        <taxon>Bacteria</taxon>
        <taxon>Pseudomonadati</taxon>
        <taxon>Pseudomonadota</taxon>
        <taxon>Gammaproteobacteria</taxon>
        <taxon>Enterobacterales</taxon>
        <taxon>Morganellaceae</taxon>
        <taxon>Providencia</taxon>
    </lineage>
</organism>
<dbReference type="AlphaFoldDB" id="A0AAI9GJ48"/>
<reference evidence="3" key="1">
    <citation type="submission" date="2024-02" db="EMBL/GenBank/DDBJ databases">
        <authorList>
            <consortium name="Clinical and Environmental Microbiology Branch: Whole genome sequencing antimicrobial resistance pathogens in the healthcare setting"/>
        </authorList>
    </citation>
    <scope>NUCLEOTIDE SEQUENCE</scope>
    <source>
        <strain evidence="3">2021GO-0154</strain>
    </source>
</reference>
<evidence type="ECO:0000256" key="1">
    <source>
        <dbReference type="ARBA" id="ARBA00008007"/>
    </source>
</evidence>
<name>A0AAI9GJ48_PROST</name>
<accession>A0AAI9GJ48</accession>
<dbReference type="InterPro" id="IPR051910">
    <property type="entry name" value="ComF/GntX_DNA_util-trans"/>
</dbReference>
<dbReference type="Gene3D" id="3.40.50.2020">
    <property type="match status" value="1"/>
</dbReference>
<dbReference type="Pfam" id="PF00156">
    <property type="entry name" value="Pribosyltran"/>
    <property type="match status" value="1"/>
</dbReference>
<dbReference type="InterPro" id="IPR000836">
    <property type="entry name" value="PRTase_dom"/>
</dbReference>